<proteinExistence type="predicted"/>
<dbReference type="OrthoDB" id="10250284at2759"/>
<protein>
    <submittedName>
        <fullName evidence="3">DUF974 domain protein</fullName>
    </submittedName>
</protein>
<dbReference type="Pfam" id="PF23647">
    <property type="entry name" value="TRAPPC13_M"/>
    <property type="match status" value="1"/>
</dbReference>
<dbReference type="AlphaFoldDB" id="A0A9P4IHC6"/>
<dbReference type="InterPro" id="IPR010378">
    <property type="entry name" value="TRAPPC13"/>
</dbReference>
<evidence type="ECO:0000313" key="4">
    <source>
        <dbReference type="Proteomes" id="UP000799772"/>
    </source>
</evidence>
<dbReference type="PANTHER" id="PTHR13134:SF3">
    <property type="entry name" value="TRAFFICKING PROTEIN PARTICLE COMPLEX SUBUNIT 13"/>
    <property type="match status" value="1"/>
</dbReference>
<dbReference type="Proteomes" id="UP000799772">
    <property type="component" value="Unassembled WGS sequence"/>
</dbReference>
<dbReference type="InterPro" id="IPR055427">
    <property type="entry name" value="TRAPPC13_N"/>
</dbReference>
<gene>
    <name evidence="3" type="ORF">NA57DRAFT_37070</name>
</gene>
<dbReference type="PANTHER" id="PTHR13134">
    <property type="entry name" value="TRAFFICKING PROTEIN PARTICLE COMPLEX SUBUNIT 13"/>
    <property type="match status" value="1"/>
</dbReference>
<evidence type="ECO:0000259" key="2">
    <source>
        <dbReference type="Pfam" id="PF23647"/>
    </source>
</evidence>
<evidence type="ECO:0000259" key="1">
    <source>
        <dbReference type="Pfam" id="PF06159"/>
    </source>
</evidence>
<feature type="domain" description="Trafficking protein particle complex subunit 13 N-terminal" evidence="1">
    <location>
        <begin position="17"/>
        <end position="217"/>
    </location>
</feature>
<feature type="domain" description="Trafficking protein particle complex subunit 13 middle" evidence="2">
    <location>
        <begin position="221"/>
        <end position="349"/>
    </location>
</feature>
<sequence>MAHARTHSTGEGIKGPHSISLKVLRLSRPSLSHQYPLPQTSKPVDPDELYISPLAALSVPAEENGADAAHFTLTPALTLPSAFASAYVGESFSCTLSANNELPQKSDRAISGVRITAQMQTPSSPDGIALNVKGGIISEAAEDEEGSKSAGYGEDLASGESLQRIIKLDLKEEGNHILAVTVTYTESQLSVGKGEDSAHTITGARVRTFRKLYQFVAQQLLSVRTKTGEVPGSRKGGLAKYVLEAQLENMGEGTVCLEVVNISAKPPFTSTSLNWDMPGRDAQPARAPLLSSRDVMQVAFLLQQEVPVDGSGDENELIVTDGKATLGQLTIQWRGHMGDRGSLSTGWLTAKAR</sequence>
<reference evidence="3" key="1">
    <citation type="journal article" date="2020" name="Stud. Mycol.">
        <title>101 Dothideomycetes genomes: a test case for predicting lifestyles and emergence of pathogens.</title>
        <authorList>
            <person name="Haridas S."/>
            <person name="Albert R."/>
            <person name="Binder M."/>
            <person name="Bloem J."/>
            <person name="Labutti K."/>
            <person name="Salamov A."/>
            <person name="Andreopoulos B."/>
            <person name="Baker S."/>
            <person name="Barry K."/>
            <person name="Bills G."/>
            <person name="Bluhm B."/>
            <person name="Cannon C."/>
            <person name="Castanera R."/>
            <person name="Culley D."/>
            <person name="Daum C."/>
            <person name="Ezra D."/>
            <person name="Gonzalez J."/>
            <person name="Henrissat B."/>
            <person name="Kuo A."/>
            <person name="Liang C."/>
            <person name="Lipzen A."/>
            <person name="Lutzoni F."/>
            <person name="Magnuson J."/>
            <person name="Mondo S."/>
            <person name="Nolan M."/>
            <person name="Ohm R."/>
            <person name="Pangilinan J."/>
            <person name="Park H.-J."/>
            <person name="Ramirez L."/>
            <person name="Alfaro M."/>
            <person name="Sun H."/>
            <person name="Tritt A."/>
            <person name="Yoshinaga Y."/>
            <person name="Zwiers L.-H."/>
            <person name="Turgeon B."/>
            <person name="Goodwin S."/>
            <person name="Spatafora J."/>
            <person name="Crous P."/>
            <person name="Grigoriev I."/>
        </authorList>
    </citation>
    <scope>NUCLEOTIDE SEQUENCE</scope>
    <source>
        <strain evidence="3">CBS 133067</strain>
    </source>
</reference>
<keyword evidence="4" id="KW-1185">Reference proteome</keyword>
<dbReference type="GO" id="GO:1990072">
    <property type="term" value="C:TRAPPIII protein complex"/>
    <property type="evidence" value="ECO:0007669"/>
    <property type="project" value="TreeGrafter"/>
</dbReference>
<comment type="caution">
    <text evidence="3">The sequence shown here is derived from an EMBL/GenBank/DDBJ whole genome shotgun (WGS) entry which is preliminary data.</text>
</comment>
<organism evidence="3 4">
    <name type="scientific">Rhizodiscina lignyota</name>
    <dbReference type="NCBI Taxonomy" id="1504668"/>
    <lineage>
        <taxon>Eukaryota</taxon>
        <taxon>Fungi</taxon>
        <taxon>Dikarya</taxon>
        <taxon>Ascomycota</taxon>
        <taxon>Pezizomycotina</taxon>
        <taxon>Dothideomycetes</taxon>
        <taxon>Pleosporomycetidae</taxon>
        <taxon>Aulographales</taxon>
        <taxon>Rhizodiscinaceae</taxon>
        <taxon>Rhizodiscina</taxon>
    </lineage>
</organism>
<evidence type="ECO:0000313" key="3">
    <source>
        <dbReference type="EMBL" id="KAF2101054.1"/>
    </source>
</evidence>
<dbReference type="InterPro" id="IPR055429">
    <property type="entry name" value="TRAPPC13_M"/>
</dbReference>
<accession>A0A9P4IHC6</accession>
<name>A0A9P4IHC6_9PEZI</name>
<dbReference type="EMBL" id="ML978124">
    <property type="protein sequence ID" value="KAF2101054.1"/>
    <property type="molecule type" value="Genomic_DNA"/>
</dbReference>
<dbReference type="Pfam" id="PF06159">
    <property type="entry name" value="TRAPPC13_N"/>
    <property type="match status" value="1"/>
</dbReference>